<sequence length="133" mass="14795">MINILITIDPMNTRTDMYEQNVARLNRIGRFAEVARRLSAQVGKKINPSWVSHVASGYIDDAGYKRFSALIVVLDELEPRADSVGQGADAAQPEVFYGVDKGMSPVYQQAPLDKPRVLGRFVGRDQEKMQVGL</sequence>
<evidence type="ECO:0000313" key="1">
    <source>
        <dbReference type="EMBL" id="OQX16178.1"/>
    </source>
</evidence>
<accession>A0A1Y1QXM4</accession>
<protein>
    <submittedName>
        <fullName evidence="1">Uncharacterized protein</fullName>
    </submittedName>
</protein>
<dbReference type="EMBL" id="MTEJ01000007">
    <property type="protein sequence ID" value="OQX16178.1"/>
    <property type="molecule type" value="Genomic_DNA"/>
</dbReference>
<name>A0A1Y1QXM4_9GAMM</name>
<organism evidence="1 2">
    <name type="scientific">Thiothrix lacustris</name>
    <dbReference type="NCBI Taxonomy" id="525917"/>
    <lineage>
        <taxon>Bacteria</taxon>
        <taxon>Pseudomonadati</taxon>
        <taxon>Pseudomonadota</taxon>
        <taxon>Gammaproteobacteria</taxon>
        <taxon>Thiotrichales</taxon>
        <taxon>Thiotrichaceae</taxon>
        <taxon>Thiothrix</taxon>
    </lineage>
</organism>
<comment type="caution">
    <text evidence="1">The sequence shown here is derived from an EMBL/GenBank/DDBJ whole genome shotgun (WGS) entry which is preliminary data.</text>
</comment>
<evidence type="ECO:0000313" key="2">
    <source>
        <dbReference type="Proteomes" id="UP000192491"/>
    </source>
</evidence>
<dbReference type="Proteomes" id="UP000192491">
    <property type="component" value="Unassembled WGS sequence"/>
</dbReference>
<gene>
    <name evidence="1" type="ORF">BWK73_04760</name>
</gene>
<reference evidence="1 2" key="1">
    <citation type="submission" date="2017-01" db="EMBL/GenBank/DDBJ databases">
        <title>Novel large sulfur bacteria in the metagenomes of groundwater-fed chemosynthetic microbial mats in the Lake Huron basin.</title>
        <authorList>
            <person name="Sharrar A.M."/>
            <person name="Flood B.E."/>
            <person name="Bailey J.V."/>
            <person name="Jones D.S."/>
            <person name="Biddanda B."/>
            <person name="Ruberg S.A."/>
            <person name="Marcus D.N."/>
            <person name="Dick G.J."/>
        </authorList>
    </citation>
    <scope>NUCLEOTIDE SEQUENCE [LARGE SCALE GENOMIC DNA]</scope>
    <source>
        <strain evidence="1">A8</strain>
    </source>
</reference>
<proteinExistence type="predicted"/>
<dbReference type="AlphaFoldDB" id="A0A1Y1QXM4"/>